<comment type="subcellular location">
    <subcellularLocation>
        <location evidence="1">Cell membrane</location>
        <topology evidence="1">Multi-pass membrane protein</topology>
    </subcellularLocation>
</comment>
<evidence type="ECO:0000313" key="10">
    <source>
        <dbReference type="Proteomes" id="UP000018339"/>
    </source>
</evidence>
<dbReference type="EMBL" id="AYSF01000028">
    <property type="protein sequence ID" value="ESU73448.1"/>
    <property type="molecule type" value="Genomic_DNA"/>
</dbReference>
<dbReference type="GO" id="GO:0022857">
    <property type="term" value="F:transmembrane transporter activity"/>
    <property type="evidence" value="ECO:0007669"/>
    <property type="project" value="InterPro"/>
</dbReference>
<feature type="transmembrane region" description="Helical" evidence="8">
    <location>
        <begin position="193"/>
        <end position="214"/>
    </location>
</feature>
<accession>A0A7U9JDC7</accession>
<dbReference type="RefSeq" id="WP_023633406.1">
    <property type="nucleotide sequence ID" value="NZ_AYSF01000028.1"/>
</dbReference>
<feature type="transmembrane region" description="Helical" evidence="8">
    <location>
        <begin position="235"/>
        <end position="266"/>
    </location>
</feature>
<dbReference type="GO" id="GO:0005886">
    <property type="term" value="C:plasma membrane"/>
    <property type="evidence" value="ECO:0007669"/>
    <property type="project" value="UniProtKB-SubCell"/>
</dbReference>
<evidence type="ECO:0000256" key="7">
    <source>
        <dbReference type="ARBA" id="ARBA00023136"/>
    </source>
</evidence>
<protein>
    <submittedName>
        <fullName evidence="9">Iron ABC transporter</fullName>
    </submittedName>
</protein>
<dbReference type="GO" id="GO:0033214">
    <property type="term" value="P:siderophore-iron import into cell"/>
    <property type="evidence" value="ECO:0007669"/>
    <property type="project" value="TreeGrafter"/>
</dbReference>
<dbReference type="SUPFAM" id="SSF81345">
    <property type="entry name" value="ABC transporter involved in vitamin B12 uptake, BtuC"/>
    <property type="match status" value="1"/>
</dbReference>
<name>A0A7U9JDC7_GEOTM</name>
<keyword evidence="10" id="KW-1185">Reference proteome</keyword>
<feature type="transmembrane region" description="Helical" evidence="8">
    <location>
        <begin position="151"/>
        <end position="173"/>
    </location>
</feature>
<keyword evidence="5 8" id="KW-0812">Transmembrane</keyword>
<organism evidence="9 10">
    <name type="scientific">Geobacillus thermopakistaniensis (strain MAS1)</name>
    <dbReference type="NCBI Taxonomy" id="1408282"/>
    <lineage>
        <taxon>Bacteria</taxon>
        <taxon>Bacillati</taxon>
        <taxon>Bacillota</taxon>
        <taxon>Bacilli</taxon>
        <taxon>Bacillales</taxon>
        <taxon>Anoxybacillaceae</taxon>
        <taxon>Geobacillus</taxon>
    </lineage>
</organism>
<feature type="transmembrane region" description="Helical" evidence="8">
    <location>
        <begin position="12"/>
        <end position="36"/>
    </location>
</feature>
<dbReference type="InterPro" id="IPR000522">
    <property type="entry name" value="ABC_transptr_permease_BtuC"/>
</dbReference>
<evidence type="ECO:0000256" key="1">
    <source>
        <dbReference type="ARBA" id="ARBA00004651"/>
    </source>
</evidence>
<keyword evidence="7 8" id="KW-0472">Membrane</keyword>
<feature type="transmembrane region" description="Helical" evidence="8">
    <location>
        <begin position="120"/>
        <end position="139"/>
    </location>
</feature>
<comment type="caution">
    <text evidence="9">The sequence shown here is derived from an EMBL/GenBank/DDBJ whole genome shotgun (WGS) entry which is preliminary data.</text>
</comment>
<proteinExistence type="inferred from homology"/>
<dbReference type="PANTHER" id="PTHR30472:SF25">
    <property type="entry name" value="ABC TRANSPORTER PERMEASE PROTEIN MJ0876-RELATED"/>
    <property type="match status" value="1"/>
</dbReference>
<dbReference type="Gene3D" id="1.10.3470.10">
    <property type="entry name" value="ABC transporter involved in vitamin B12 uptake, BtuC"/>
    <property type="match status" value="1"/>
</dbReference>
<feature type="transmembrane region" description="Helical" evidence="8">
    <location>
        <begin position="65"/>
        <end position="83"/>
    </location>
</feature>
<evidence type="ECO:0000256" key="4">
    <source>
        <dbReference type="ARBA" id="ARBA00022475"/>
    </source>
</evidence>
<dbReference type="Proteomes" id="UP000018339">
    <property type="component" value="Unassembled WGS sequence"/>
</dbReference>
<comment type="similarity">
    <text evidence="2">Belongs to the binding-protein-dependent transport system permease family. FecCD subfamily.</text>
</comment>
<evidence type="ECO:0000256" key="3">
    <source>
        <dbReference type="ARBA" id="ARBA00022448"/>
    </source>
</evidence>
<dbReference type="Pfam" id="PF01032">
    <property type="entry name" value="FecCD"/>
    <property type="match status" value="1"/>
</dbReference>
<evidence type="ECO:0000256" key="2">
    <source>
        <dbReference type="ARBA" id="ARBA00007935"/>
    </source>
</evidence>
<dbReference type="CDD" id="cd06550">
    <property type="entry name" value="TM_ABC_iron-siderophores_like"/>
    <property type="match status" value="1"/>
</dbReference>
<feature type="transmembrane region" description="Helical" evidence="8">
    <location>
        <begin position="95"/>
        <end position="114"/>
    </location>
</feature>
<evidence type="ECO:0000256" key="8">
    <source>
        <dbReference type="SAM" id="Phobius"/>
    </source>
</evidence>
<evidence type="ECO:0000256" key="5">
    <source>
        <dbReference type="ARBA" id="ARBA00022692"/>
    </source>
</evidence>
<gene>
    <name evidence="9" type="ORF">T260_02515</name>
</gene>
<dbReference type="FunFam" id="1.10.3470.10:FF:000001">
    <property type="entry name" value="Vitamin B12 ABC transporter permease BtuC"/>
    <property type="match status" value="1"/>
</dbReference>
<dbReference type="AlphaFoldDB" id="A0A7U9JDC7"/>
<reference evidence="9 10" key="1">
    <citation type="journal article" date="2014" name="Genome Announc.">
        <title>Draft Genome Sequence of Geobacillus thermopakistaniensis Strain MAS1.</title>
        <authorList>
            <person name="Siddiqui M.A."/>
            <person name="Rashid N."/>
            <person name="Ayyampalayam S."/>
            <person name="Whitman W.B."/>
        </authorList>
    </citation>
    <scope>NUCLEOTIDE SEQUENCE [LARGE SCALE GENOMIC DNA]</scope>
    <source>
        <strain evidence="9 10">MAS1</strain>
    </source>
</reference>
<evidence type="ECO:0000256" key="6">
    <source>
        <dbReference type="ARBA" id="ARBA00022989"/>
    </source>
</evidence>
<keyword evidence="4" id="KW-1003">Cell membrane</keyword>
<keyword evidence="3" id="KW-0813">Transport</keyword>
<keyword evidence="6 8" id="KW-1133">Transmembrane helix</keyword>
<dbReference type="PANTHER" id="PTHR30472">
    <property type="entry name" value="FERRIC ENTEROBACTIN TRANSPORT SYSTEM PERMEASE PROTEIN"/>
    <property type="match status" value="1"/>
</dbReference>
<dbReference type="InterPro" id="IPR037294">
    <property type="entry name" value="ABC_BtuC-like"/>
</dbReference>
<feature type="transmembrane region" description="Helical" evidence="8">
    <location>
        <begin position="307"/>
        <end position="327"/>
    </location>
</feature>
<feature type="transmembrane region" description="Helical" evidence="8">
    <location>
        <begin position="278"/>
        <end position="300"/>
    </location>
</feature>
<sequence>MSSLTYGKRAIWISSMLVLGIILLIIVSLVSGPFFVPIPKVLDVLLHDDGSKARTVVWELRFPRALLAVLIGASLAVAGAMMQCLTKNPMAEPKIMGVSAGAAAMVVLIEYFFAGLPLLFFSPLVFLGAAVGGATVYSLSLKRGSLSPVRLTLAGVAVSAFLHAITVGILVLLGQDAAAVYAWLAGGLNGLTWRHVSLIAPWSLAGLLLSIMIASKMDLLELGDDTAKGLGVHVGILKTVMAVIIIILAGSAVSVSGVIGFIGLIIPHIVRKMVGVNYTYIVPVSALCGGMLLLTADLLARLVAQPIELPVGVFTAAIGCPYFLYLIRKQGEWNA</sequence>
<evidence type="ECO:0000313" key="9">
    <source>
        <dbReference type="EMBL" id="ESU73448.1"/>
    </source>
</evidence>